<dbReference type="InterPro" id="IPR027417">
    <property type="entry name" value="P-loop_NTPase"/>
</dbReference>
<evidence type="ECO:0000259" key="2">
    <source>
        <dbReference type="Pfam" id="PF01935"/>
    </source>
</evidence>
<dbReference type="Gene3D" id="3.40.50.300">
    <property type="entry name" value="P-loop containing nucleotide triphosphate hydrolases"/>
    <property type="match status" value="2"/>
</dbReference>
<feature type="region of interest" description="Disordered" evidence="1">
    <location>
        <begin position="426"/>
        <end position="457"/>
    </location>
</feature>
<sequence>MDWIVEDPKDRTILNELREVVEDEIKEQRKDPDPFRKTAPRDEVILDGELRLGTMPHHNYPYGIDIRTLVTHLLLLGRTGGGKTTVIKNLLMQILRMPDAPKLMILERKQEFTELLNVSPDLHILDVETLAFNPLCPPKGIAQNKWIGIFTECMVNHLDIREASSSFLMEHATRLIKQCEKDGKFPTLGDLKTFIAQQPYKELSKNGQQKETVLNRLNDLFGHFPAMFSTQSQTDIEKLVNNHCLILLHDITHSTVQNFVMTLLMAQAFLYRKLTCGLQGELTNLIIFDEASGLFRRKAEEQDHVPFIADLVQTARGYGIGLVAASQYSTDLAHSLLANAGTRMMVGGFGRKEDTDTFLNLRGCSKEQHLYVNRNPAPGKAFIADNRWPHNVECNMTLPDLPDPPNAAELQARMQAAADLFNIKPEKTTADHQQDPSRNTETARPKKKPEEDAQTESVEVRLLKHIYDDPFVTVDRRSEQLRIPSGTLQTEIKRLKRKGLVEIYPVHSNSSGRPRDLFEILDDGLDLIGKPPHPPMRGRGGYLHRFYQLQVSRHYKKLGYRVEIEGMADNKNIDVIAEKPGEECIAIEIELQGKSNPGHIRENIATALAAKRITRILCLATIKKEVQRVEQTVTKHGLTGKPISVDRLSNHMEVD</sequence>
<reference evidence="3 4" key="1">
    <citation type="submission" date="2019-04" db="EMBL/GenBank/DDBJ databases">
        <authorList>
            <person name="Van Vliet M D."/>
        </authorList>
    </citation>
    <scope>NUCLEOTIDE SEQUENCE [LARGE SCALE GENOMIC DNA]</scope>
    <source>
        <strain evidence="3 4">F1</strain>
    </source>
</reference>
<evidence type="ECO:0000256" key="1">
    <source>
        <dbReference type="SAM" id="MobiDB-lite"/>
    </source>
</evidence>
<dbReference type="Pfam" id="PF01935">
    <property type="entry name" value="DUF87"/>
    <property type="match status" value="1"/>
</dbReference>
<proteinExistence type="predicted"/>
<dbReference type="InterPro" id="IPR002789">
    <property type="entry name" value="HerA_central"/>
</dbReference>
<dbReference type="PANTHER" id="PTHR30121">
    <property type="entry name" value="UNCHARACTERIZED PROTEIN YJGR-RELATED"/>
    <property type="match status" value="1"/>
</dbReference>
<evidence type="ECO:0000313" key="4">
    <source>
        <dbReference type="Proteomes" id="UP000366872"/>
    </source>
</evidence>
<evidence type="ECO:0000313" key="3">
    <source>
        <dbReference type="EMBL" id="VGO12631.1"/>
    </source>
</evidence>
<dbReference type="RefSeq" id="WP_342793752.1">
    <property type="nucleotide sequence ID" value="NZ_CAAHFG010000001.1"/>
</dbReference>
<protein>
    <recommendedName>
        <fullName evidence="2">Helicase HerA central domain-containing protein</fullName>
    </recommendedName>
</protein>
<accession>A0A6C2TZ41</accession>
<feature type="compositionally biased region" description="Basic and acidic residues" evidence="1">
    <location>
        <begin position="441"/>
        <end position="451"/>
    </location>
</feature>
<feature type="domain" description="Helicase HerA central" evidence="2">
    <location>
        <begin position="51"/>
        <end position="240"/>
    </location>
</feature>
<dbReference type="AlphaFoldDB" id="A0A6C2TZ41"/>
<dbReference type="PANTHER" id="PTHR30121:SF6">
    <property type="entry name" value="SLR6007 PROTEIN"/>
    <property type="match status" value="1"/>
</dbReference>
<gene>
    <name evidence="3" type="ORF">PDESU_01184</name>
</gene>
<dbReference type="Proteomes" id="UP000366872">
    <property type="component" value="Unassembled WGS sequence"/>
</dbReference>
<dbReference type="EMBL" id="CAAHFG010000001">
    <property type="protein sequence ID" value="VGO12631.1"/>
    <property type="molecule type" value="Genomic_DNA"/>
</dbReference>
<name>A0A6C2TZ41_PONDE</name>
<dbReference type="SUPFAM" id="SSF52540">
    <property type="entry name" value="P-loop containing nucleoside triphosphate hydrolases"/>
    <property type="match status" value="1"/>
</dbReference>
<dbReference type="InterPro" id="IPR051162">
    <property type="entry name" value="T4SS_component"/>
</dbReference>
<organism evidence="3 4">
    <name type="scientific">Pontiella desulfatans</name>
    <dbReference type="NCBI Taxonomy" id="2750659"/>
    <lineage>
        <taxon>Bacteria</taxon>
        <taxon>Pseudomonadati</taxon>
        <taxon>Kiritimatiellota</taxon>
        <taxon>Kiritimatiellia</taxon>
        <taxon>Kiritimatiellales</taxon>
        <taxon>Pontiellaceae</taxon>
        <taxon>Pontiella</taxon>
    </lineage>
</organism>
<feature type="compositionally biased region" description="Basic and acidic residues" evidence="1">
    <location>
        <begin position="426"/>
        <end position="435"/>
    </location>
</feature>
<keyword evidence="4" id="KW-1185">Reference proteome</keyword>